<name>A0ABT5FDQ0_9GAMM</name>
<gene>
    <name evidence="7" type="ORF">PN838_12725</name>
</gene>
<comment type="similarity">
    <text evidence="2 6">Belongs to the 4-toluene sulfonate uptake permease (TSUP) (TC 2.A.102) family.</text>
</comment>
<dbReference type="PANTHER" id="PTHR43701">
    <property type="entry name" value="MEMBRANE TRANSPORTER PROTEIN MJ0441-RELATED"/>
    <property type="match status" value="1"/>
</dbReference>
<evidence type="ECO:0000256" key="5">
    <source>
        <dbReference type="ARBA" id="ARBA00023136"/>
    </source>
</evidence>
<evidence type="ECO:0000256" key="3">
    <source>
        <dbReference type="ARBA" id="ARBA00022692"/>
    </source>
</evidence>
<dbReference type="Pfam" id="PF01925">
    <property type="entry name" value="TauE"/>
    <property type="match status" value="1"/>
</dbReference>
<evidence type="ECO:0000313" key="8">
    <source>
        <dbReference type="Proteomes" id="UP001528411"/>
    </source>
</evidence>
<protein>
    <recommendedName>
        <fullName evidence="6">Probable membrane transporter protein</fullName>
    </recommendedName>
</protein>
<reference evidence="7 8" key="1">
    <citation type="submission" date="2023-01" db="EMBL/GenBank/DDBJ databases">
        <title>Psychrosphaera sp. nov., isolated from marine algae.</title>
        <authorList>
            <person name="Bayburt H."/>
            <person name="Choi B.J."/>
            <person name="Kim J.M."/>
            <person name="Choi D.G."/>
            <person name="Jeon C.O."/>
        </authorList>
    </citation>
    <scope>NUCLEOTIDE SEQUENCE [LARGE SCALE GENOMIC DNA]</scope>
    <source>
        <strain evidence="7 8">G1-22</strain>
    </source>
</reference>
<proteinExistence type="inferred from homology"/>
<evidence type="ECO:0000256" key="4">
    <source>
        <dbReference type="ARBA" id="ARBA00022989"/>
    </source>
</evidence>
<organism evidence="7 8">
    <name type="scientific">Psychrosphaera algicola</name>
    <dbReference type="NCBI Taxonomy" id="3023714"/>
    <lineage>
        <taxon>Bacteria</taxon>
        <taxon>Pseudomonadati</taxon>
        <taxon>Pseudomonadota</taxon>
        <taxon>Gammaproteobacteria</taxon>
        <taxon>Alteromonadales</taxon>
        <taxon>Pseudoalteromonadaceae</taxon>
        <taxon>Psychrosphaera</taxon>
    </lineage>
</organism>
<dbReference type="EMBL" id="JAQOMS010000002">
    <property type="protein sequence ID" value="MDC2889481.1"/>
    <property type="molecule type" value="Genomic_DNA"/>
</dbReference>
<feature type="transmembrane region" description="Helical" evidence="6">
    <location>
        <begin position="78"/>
        <end position="99"/>
    </location>
</feature>
<evidence type="ECO:0000256" key="6">
    <source>
        <dbReference type="RuleBase" id="RU363041"/>
    </source>
</evidence>
<accession>A0ABT5FDQ0</accession>
<feature type="transmembrane region" description="Helical" evidence="6">
    <location>
        <begin position="249"/>
        <end position="268"/>
    </location>
</feature>
<evidence type="ECO:0000256" key="1">
    <source>
        <dbReference type="ARBA" id="ARBA00004141"/>
    </source>
</evidence>
<dbReference type="Proteomes" id="UP001528411">
    <property type="component" value="Unassembled WGS sequence"/>
</dbReference>
<feature type="transmembrane region" description="Helical" evidence="6">
    <location>
        <begin position="217"/>
        <end position="237"/>
    </location>
</feature>
<keyword evidence="4 6" id="KW-1133">Transmembrane helix</keyword>
<sequence>MITKYVPLFDLIKSSPMRFVFLFLLCFSVFSLTFDDYSPFALLGMIGALFANVTGAGGGVVFIPAFQNLGLSESQSVATSFAIQCFGMTTGAIVWLKHVRVDIHQHRDWQLLVPFLAVCVPTSMVGLWSVYLFDIQPPASLTQFFAWFSVMLGSALFITIYLKYKKHQQEQLTAIGHKSDLLILALISFIGGVITAFLSVGVGEFVAFYLILRGYRVTLAVAVAVVLSATTVWAGVGHHIANGNIYYEVLWYAGPGAVIGGIVAKMVATRLPVLQLKLLFAGWVFVVGCIEFV</sequence>
<dbReference type="RefSeq" id="WP_215963317.1">
    <property type="nucleotide sequence ID" value="NZ_JAQOMS010000002.1"/>
</dbReference>
<dbReference type="InterPro" id="IPR051598">
    <property type="entry name" value="TSUP/Inactive_protease-like"/>
</dbReference>
<feature type="transmembrane region" description="Helical" evidence="6">
    <location>
        <begin position="41"/>
        <end position="66"/>
    </location>
</feature>
<keyword evidence="5 6" id="KW-0472">Membrane</keyword>
<comment type="caution">
    <text evidence="7">The sequence shown here is derived from an EMBL/GenBank/DDBJ whole genome shotgun (WGS) entry which is preliminary data.</text>
</comment>
<keyword evidence="3 6" id="KW-0812">Transmembrane</keyword>
<keyword evidence="8" id="KW-1185">Reference proteome</keyword>
<dbReference type="PANTHER" id="PTHR43701:SF2">
    <property type="entry name" value="MEMBRANE TRANSPORTER PROTEIN YJNA-RELATED"/>
    <property type="match status" value="1"/>
</dbReference>
<keyword evidence="6" id="KW-1003">Cell membrane</keyword>
<feature type="transmembrane region" description="Helical" evidence="6">
    <location>
        <begin position="111"/>
        <end position="132"/>
    </location>
</feature>
<feature type="transmembrane region" description="Helical" evidence="6">
    <location>
        <begin position="182"/>
        <end position="211"/>
    </location>
</feature>
<evidence type="ECO:0000256" key="2">
    <source>
        <dbReference type="ARBA" id="ARBA00009142"/>
    </source>
</evidence>
<comment type="subcellular location">
    <subcellularLocation>
        <location evidence="6">Cell membrane</location>
        <topology evidence="6">Multi-pass membrane protein</topology>
    </subcellularLocation>
    <subcellularLocation>
        <location evidence="1">Membrane</location>
        <topology evidence="1">Multi-pass membrane protein</topology>
    </subcellularLocation>
</comment>
<dbReference type="InterPro" id="IPR002781">
    <property type="entry name" value="TM_pro_TauE-like"/>
</dbReference>
<feature type="transmembrane region" description="Helical" evidence="6">
    <location>
        <begin position="16"/>
        <end position="34"/>
    </location>
</feature>
<feature type="transmembrane region" description="Helical" evidence="6">
    <location>
        <begin position="144"/>
        <end position="162"/>
    </location>
</feature>
<evidence type="ECO:0000313" key="7">
    <source>
        <dbReference type="EMBL" id="MDC2889481.1"/>
    </source>
</evidence>